<dbReference type="Proteomes" id="UP001501588">
    <property type="component" value="Unassembled WGS sequence"/>
</dbReference>
<evidence type="ECO:0000313" key="1">
    <source>
        <dbReference type="EMBL" id="GAA0603738.1"/>
    </source>
</evidence>
<dbReference type="Pfam" id="PF13773">
    <property type="entry name" value="DUF4170"/>
    <property type="match status" value="1"/>
</dbReference>
<dbReference type="InterPro" id="IPR025226">
    <property type="entry name" value="DUF4170"/>
</dbReference>
<sequence length="83" mass="9363">MPNETDQTPTQDRRFWVWGGRFRSVAHACVPEPSAADVVGDHVRLGPLTLAEAEREWQALMRRGVDVAEYRLLIADREPPPAP</sequence>
<keyword evidence="2" id="KW-1185">Reference proteome</keyword>
<proteinExistence type="predicted"/>
<dbReference type="RefSeq" id="WP_343897841.1">
    <property type="nucleotide sequence ID" value="NZ_BAAAFZ010000092.1"/>
</dbReference>
<protein>
    <submittedName>
        <fullName evidence="1">Uncharacterized protein</fullName>
    </submittedName>
</protein>
<organism evidence="1 2">
    <name type="scientific">Craurococcus roseus</name>
    <dbReference type="NCBI Taxonomy" id="77585"/>
    <lineage>
        <taxon>Bacteria</taxon>
        <taxon>Pseudomonadati</taxon>
        <taxon>Pseudomonadota</taxon>
        <taxon>Alphaproteobacteria</taxon>
        <taxon>Acetobacterales</taxon>
        <taxon>Acetobacteraceae</taxon>
        <taxon>Craurococcus</taxon>
    </lineage>
</organism>
<accession>A0ABN1G4F0</accession>
<reference evidence="1 2" key="1">
    <citation type="journal article" date="2019" name="Int. J. Syst. Evol. Microbiol.">
        <title>The Global Catalogue of Microorganisms (GCM) 10K type strain sequencing project: providing services to taxonomists for standard genome sequencing and annotation.</title>
        <authorList>
            <consortium name="The Broad Institute Genomics Platform"/>
            <consortium name="The Broad Institute Genome Sequencing Center for Infectious Disease"/>
            <person name="Wu L."/>
            <person name="Ma J."/>
        </authorList>
    </citation>
    <scope>NUCLEOTIDE SEQUENCE [LARGE SCALE GENOMIC DNA]</scope>
    <source>
        <strain evidence="1 2">JCM 9933</strain>
    </source>
</reference>
<comment type="caution">
    <text evidence="1">The sequence shown here is derived from an EMBL/GenBank/DDBJ whole genome shotgun (WGS) entry which is preliminary data.</text>
</comment>
<evidence type="ECO:0000313" key="2">
    <source>
        <dbReference type="Proteomes" id="UP001501588"/>
    </source>
</evidence>
<dbReference type="EMBL" id="BAAAFZ010000092">
    <property type="protein sequence ID" value="GAA0603738.1"/>
    <property type="molecule type" value="Genomic_DNA"/>
</dbReference>
<dbReference type="Gene3D" id="3.30.70.2400">
    <property type="entry name" value="Uncharacterised protein PF13773, DUF4170"/>
    <property type="match status" value="1"/>
</dbReference>
<name>A0ABN1G4F0_9PROT</name>
<gene>
    <name evidence="1" type="ORF">GCM10009416_46690</name>
</gene>